<dbReference type="RefSeq" id="WP_098192980.1">
    <property type="nucleotide sequence ID" value="NZ_CP023777.1"/>
</dbReference>
<dbReference type="Proteomes" id="UP000220133">
    <property type="component" value="Chromosome"/>
</dbReference>
<dbReference type="PROSITE" id="PS51257">
    <property type="entry name" value="PROKAR_LIPOPROTEIN"/>
    <property type="match status" value="1"/>
</dbReference>
<dbReference type="InterPro" id="IPR014044">
    <property type="entry name" value="CAP_dom"/>
</dbReference>
<name>A0A291QRS8_9BACT</name>
<dbReference type="CDD" id="cd05379">
    <property type="entry name" value="CAP_bacterial"/>
    <property type="match status" value="1"/>
</dbReference>
<feature type="domain" description="SCP" evidence="1">
    <location>
        <begin position="63"/>
        <end position="174"/>
    </location>
</feature>
<evidence type="ECO:0000313" key="2">
    <source>
        <dbReference type="EMBL" id="ATL46592.1"/>
    </source>
</evidence>
<reference evidence="2 3" key="1">
    <citation type="submission" date="2017-10" db="EMBL/GenBank/DDBJ databases">
        <title>Paenichitinophaga pekingensis gen. nov., sp. nov., isolated from activated sludge.</title>
        <authorList>
            <person name="Jin D."/>
            <person name="Kong X."/>
            <person name="Deng Y."/>
            <person name="Bai Z."/>
        </authorList>
    </citation>
    <scope>NUCLEOTIDE SEQUENCE [LARGE SCALE GENOMIC DNA]</scope>
    <source>
        <strain evidence="2 3">13</strain>
    </source>
</reference>
<sequence length="187" mass="20529">MFRFLSLAVIVVCIILFASCEKIDLIPAPITHPQPVTQDTSSAPPTAVIINNNINADTLLLLVNEVRAKGCHCGDTYMPPVAPLSWNNLLEFAAVSHSKDMYTKNYFDHIGKDGKNPGQRLDAVGYDWRYYGENIAKGPGTEAVVIAGWLNSPGHCKNIMNANFTEMGVGKYGSYWTQTFGQPFSSN</sequence>
<dbReference type="AlphaFoldDB" id="A0A291QRS8"/>
<dbReference type="PANTHER" id="PTHR31157">
    <property type="entry name" value="SCP DOMAIN-CONTAINING PROTEIN"/>
    <property type="match status" value="1"/>
</dbReference>
<proteinExistence type="predicted"/>
<dbReference type="InterPro" id="IPR035940">
    <property type="entry name" value="CAP_sf"/>
</dbReference>
<dbReference type="Pfam" id="PF00188">
    <property type="entry name" value="CAP"/>
    <property type="match status" value="1"/>
</dbReference>
<organism evidence="2 3">
    <name type="scientific">Chitinophaga caeni</name>
    <dbReference type="NCBI Taxonomy" id="2029983"/>
    <lineage>
        <taxon>Bacteria</taxon>
        <taxon>Pseudomonadati</taxon>
        <taxon>Bacteroidota</taxon>
        <taxon>Chitinophagia</taxon>
        <taxon>Chitinophagales</taxon>
        <taxon>Chitinophagaceae</taxon>
        <taxon>Chitinophaga</taxon>
    </lineage>
</organism>
<evidence type="ECO:0000259" key="1">
    <source>
        <dbReference type="Pfam" id="PF00188"/>
    </source>
</evidence>
<dbReference type="EMBL" id="CP023777">
    <property type="protein sequence ID" value="ATL46592.1"/>
    <property type="molecule type" value="Genomic_DNA"/>
</dbReference>
<dbReference type="Gene3D" id="3.40.33.10">
    <property type="entry name" value="CAP"/>
    <property type="match status" value="1"/>
</dbReference>
<dbReference type="PANTHER" id="PTHR31157:SF1">
    <property type="entry name" value="SCP DOMAIN-CONTAINING PROTEIN"/>
    <property type="match status" value="1"/>
</dbReference>
<dbReference type="SUPFAM" id="SSF55797">
    <property type="entry name" value="PR-1-like"/>
    <property type="match status" value="1"/>
</dbReference>
<dbReference type="KEGG" id="cbae:COR50_05020"/>
<evidence type="ECO:0000313" key="3">
    <source>
        <dbReference type="Proteomes" id="UP000220133"/>
    </source>
</evidence>
<accession>A0A291QRS8</accession>
<dbReference type="OrthoDB" id="982527at2"/>
<protein>
    <submittedName>
        <fullName evidence="2">SCP-like extracellular protein</fullName>
    </submittedName>
</protein>
<gene>
    <name evidence="2" type="ORF">COR50_05020</name>
</gene>
<keyword evidence="3" id="KW-1185">Reference proteome</keyword>